<dbReference type="STRING" id="690850.Desaf_0683"/>
<gene>
    <name evidence="2" type="ORF">Desaf_0683</name>
</gene>
<organism evidence="2 3">
    <name type="scientific">Desulfocurvibacter africanus subsp. africanus str. Walvis Bay</name>
    <dbReference type="NCBI Taxonomy" id="690850"/>
    <lineage>
        <taxon>Bacteria</taxon>
        <taxon>Pseudomonadati</taxon>
        <taxon>Thermodesulfobacteriota</taxon>
        <taxon>Desulfovibrionia</taxon>
        <taxon>Desulfovibrionales</taxon>
        <taxon>Desulfovibrionaceae</taxon>
        <taxon>Desulfocurvibacter</taxon>
    </lineage>
</organism>
<dbReference type="eggNOG" id="ENOG503156J">
    <property type="taxonomic scope" value="Bacteria"/>
</dbReference>
<reference evidence="2 3" key="1">
    <citation type="journal article" date="2011" name="J. Bacteriol.">
        <title>Genome sequence of the mercury-methylating and pleomorphic Desulfovibrio africanus Strain Walvis Bay.</title>
        <authorList>
            <person name="Brown S.D."/>
            <person name="Wall J.D."/>
            <person name="Kucken A.M."/>
            <person name="Gilmour C.C."/>
            <person name="Podar M."/>
            <person name="Brandt C.C."/>
            <person name="Teshima H."/>
            <person name="Detter J.C."/>
            <person name="Han C.S."/>
            <person name="Land M.L."/>
            <person name="Lucas S."/>
            <person name="Han J."/>
            <person name="Pennacchio L."/>
            <person name="Nolan M."/>
            <person name="Pitluck S."/>
            <person name="Woyke T."/>
            <person name="Goodwin L."/>
            <person name="Palumbo A.V."/>
            <person name="Elias D.A."/>
        </authorList>
    </citation>
    <scope>NUCLEOTIDE SEQUENCE [LARGE SCALE GENOMIC DNA]</scope>
    <source>
        <strain evidence="2 3">Walvis Bay</strain>
    </source>
</reference>
<evidence type="ECO:0000256" key="1">
    <source>
        <dbReference type="SAM" id="Phobius"/>
    </source>
</evidence>
<dbReference type="Proteomes" id="UP000007844">
    <property type="component" value="Chromosome"/>
</dbReference>
<evidence type="ECO:0000313" key="3">
    <source>
        <dbReference type="Proteomes" id="UP000007844"/>
    </source>
</evidence>
<protein>
    <submittedName>
        <fullName evidence="2">Uncharacterized protein</fullName>
    </submittedName>
</protein>
<dbReference type="EMBL" id="CP003221">
    <property type="protein sequence ID" value="EGJ49035.1"/>
    <property type="molecule type" value="Genomic_DNA"/>
</dbReference>
<dbReference type="RefSeq" id="WP_014258871.1">
    <property type="nucleotide sequence ID" value="NC_016629.1"/>
</dbReference>
<feature type="transmembrane region" description="Helical" evidence="1">
    <location>
        <begin position="6"/>
        <end position="27"/>
    </location>
</feature>
<keyword evidence="1" id="KW-0812">Transmembrane</keyword>
<dbReference type="KEGG" id="daf:Desaf_0683"/>
<name>F3YW05_DESAF</name>
<keyword evidence="3" id="KW-1185">Reference proteome</keyword>
<evidence type="ECO:0000313" key="2">
    <source>
        <dbReference type="EMBL" id="EGJ49035.1"/>
    </source>
</evidence>
<keyword evidence="1" id="KW-1133">Transmembrane helix</keyword>
<keyword evidence="1" id="KW-0472">Membrane</keyword>
<accession>F3YW05</accession>
<dbReference type="AlphaFoldDB" id="F3YW05"/>
<proteinExistence type="predicted"/>
<sequence>MDFAAWKFWLDLGQTLLLLGLGLYTFLTARDRVTHDKIDVLDTRLDGMDTRLTKTETDNSHAPSRSDLGKLSNDIQDLTKIVGNRFSDHDSRLARVEVACSKAPDHGSLSKVYDRINAVDSKVGEVAAQVNDQGGELRAIRKQLELINQYLLNKGSKQ</sequence>
<dbReference type="HOGENOM" id="CLU_1666550_0_0_7"/>